<dbReference type="RefSeq" id="WP_157720350.1">
    <property type="nucleotide sequence ID" value="NZ_LT629749.1"/>
</dbReference>
<sequence>MALAERMFVLQYGAERVSKALSLAGGDPGHLYWEPLVGVLVETSAGWVLFDTGMSRRNHDSVEVERVYRGADAPSAAERWHLRPAAPPDRSTWGLPGEPLVAALAPLGLAPADLALAVVSHLHWDHTGGIPALAGAGVEVVLHADELAWGRSGLARFDAGFDAADWTVPGTRWRTVDVETEVAPGVRVLPTPGHTPGHVSVQVDLPATGTWIFTADATDLAQNLLDAVPCGSCAGGSPEDERRAAASLELLLARARATDARLIPGHDQVVLTAIRHPPGGHR</sequence>
<evidence type="ECO:0000256" key="1">
    <source>
        <dbReference type="ARBA" id="ARBA00001947"/>
    </source>
</evidence>
<keyword evidence="3" id="KW-0479">Metal-binding</keyword>
<dbReference type="Pfam" id="PF00753">
    <property type="entry name" value="Lactamase_B"/>
    <property type="match status" value="1"/>
</dbReference>
<dbReference type="CDD" id="cd07729">
    <property type="entry name" value="AHL_lactonase_MBL-fold"/>
    <property type="match status" value="1"/>
</dbReference>
<feature type="domain" description="Metallo-beta-lactamase" evidence="6">
    <location>
        <begin position="35"/>
        <end position="266"/>
    </location>
</feature>
<dbReference type="InterPro" id="IPR001279">
    <property type="entry name" value="Metallo-B-lactamas"/>
</dbReference>
<accession>A0A1H1RPT2</accession>
<dbReference type="InterPro" id="IPR036866">
    <property type="entry name" value="RibonucZ/Hydroxyglut_hydro"/>
</dbReference>
<evidence type="ECO:0000256" key="5">
    <source>
        <dbReference type="ARBA" id="ARBA00022833"/>
    </source>
</evidence>
<organism evidence="7 8">
    <name type="scientific">Friedmanniella luteola</name>
    <dbReference type="NCBI Taxonomy" id="546871"/>
    <lineage>
        <taxon>Bacteria</taxon>
        <taxon>Bacillati</taxon>
        <taxon>Actinomycetota</taxon>
        <taxon>Actinomycetes</taxon>
        <taxon>Propionibacteriales</taxon>
        <taxon>Nocardioidaceae</taxon>
        <taxon>Friedmanniella</taxon>
    </lineage>
</organism>
<dbReference type="SMART" id="SM00849">
    <property type="entry name" value="Lactamase_B"/>
    <property type="match status" value="1"/>
</dbReference>
<dbReference type="OrthoDB" id="5177904at2"/>
<gene>
    <name evidence="7" type="ORF">SAMN04488543_1616</name>
</gene>
<dbReference type="Proteomes" id="UP000199092">
    <property type="component" value="Chromosome I"/>
</dbReference>
<reference evidence="7 8" key="1">
    <citation type="submission" date="2016-10" db="EMBL/GenBank/DDBJ databases">
        <authorList>
            <person name="de Groot N.N."/>
        </authorList>
    </citation>
    <scope>NUCLEOTIDE SEQUENCE [LARGE SCALE GENOMIC DNA]</scope>
    <source>
        <strain evidence="7 8">DSM 21741</strain>
    </source>
</reference>
<dbReference type="InterPro" id="IPR051013">
    <property type="entry name" value="MBL_superfamily_lactonases"/>
</dbReference>
<proteinExistence type="inferred from homology"/>
<dbReference type="SUPFAM" id="SSF56281">
    <property type="entry name" value="Metallo-hydrolase/oxidoreductase"/>
    <property type="match status" value="1"/>
</dbReference>
<keyword evidence="5" id="KW-0862">Zinc</keyword>
<dbReference type="Gene3D" id="3.60.15.10">
    <property type="entry name" value="Ribonuclease Z/Hydroxyacylglutathione hydrolase-like"/>
    <property type="match status" value="1"/>
</dbReference>
<comment type="similarity">
    <text evidence="2">Belongs to the metallo-beta-lactamase superfamily.</text>
</comment>
<dbReference type="AlphaFoldDB" id="A0A1H1RPT2"/>
<evidence type="ECO:0000256" key="3">
    <source>
        <dbReference type="ARBA" id="ARBA00022723"/>
    </source>
</evidence>
<dbReference type="PANTHER" id="PTHR42978">
    <property type="entry name" value="QUORUM-QUENCHING LACTONASE YTNP-RELATED-RELATED"/>
    <property type="match status" value="1"/>
</dbReference>
<protein>
    <submittedName>
        <fullName evidence="7">N-acyl homoserine lactone hydrolase</fullName>
    </submittedName>
</protein>
<evidence type="ECO:0000313" key="8">
    <source>
        <dbReference type="Proteomes" id="UP000199092"/>
    </source>
</evidence>
<dbReference type="PANTHER" id="PTHR42978:SF2">
    <property type="entry name" value="102 KBASES UNSTABLE REGION: FROM 1 TO 119443"/>
    <property type="match status" value="1"/>
</dbReference>
<evidence type="ECO:0000256" key="4">
    <source>
        <dbReference type="ARBA" id="ARBA00022801"/>
    </source>
</evidence>
<keyword evidence="4 7" id="KW-0378">Hydrolase</keyword>
<keyword evidence="8" id="KW-1185">Reference proteome</keyword>
<comment type="cofactor">
    <cofactor evidence="1">
        <name>Zn(2+)</name>
        <dbReference type="ChEBI" id="CHEBI:29105"/>
    </cofactor>
</comment>
<dbReference type="EMBL" id="LT629749">
    <property type="protein sequence ID" value="SDS37735.1"/>
    <property type="molecule type" value="Genomic_DNA"/>
</dbReference>
<evidence type="ECO:0000313" key="7">
    <source>
        <dbReference type="EMBL" id="SDS37735.1"/>
    </source>
</evidence>
<dbReference type="GO" id="GO:0046872">
    <property type="term" value="F:metal ion binding"/>
    <property type="evidence" value="ECO:0007669"/>
    <property type="project" value="UniProtKB-KW"/>
</dbReference>
<dbReference type="GO" id="GO:0016787">
    <property type="term" value="F:hydrolase activity"/>
    <property type="evidence" value="ECO:0007669"/>
    <property type="project" value="UniProtKB-KW"/>
</dbReference>
<evidence type="ECO:0000259" key="6">
    <source>
        <dbReference type="SMART" id="SM00849"/>
    </source>
</evidence>
<name>A0A1H1RPT2_9ACTN</name>
<evidence type="ECO:0000256" key="2">
    <source>
        <dbReference type="ARBA" id="ARBA00007749"/>
    </source>
</evidence>